<keyword evidence="3" id="KW-0663">Pyridoxal phosphate</keyword>
<dbReference type="Gene3D" id="3.90.1150.10">
    <property type="entry name" value="Aspartate Aminotransferase, domain 1"/>
    <property type="match status" value="1"/>
</dbReference>
<dbReference type="Pfam" id="PF00155">
    <property type="entry name" value="Aminotran_1_2"/>
    <property type="match status" value="1"/>
</dbReference>
<dbReference type="GO" id="GO:0047804">
    <property type="term" value="F:cysteine-S-conjugate beta-lyase activity"/>
    <property type="evidence" value="ECO:0007669"/>
    <property type="project" value="UniProtKB-EC"/>
</dbReference>
<comment type="cofactor">
    <cofactor evidence="1">
        <name>pyridoxal 5'-phosphate</name>
        <dbReference type="ChEBI" id="CHEBI:597326"/>
    </cofactor>
</comment>
<keyword evidence="8" id="KW-1185">Reference proteome</keyword>
<gene>
    <name evidence="7" type="ORF">SAMN05660282_00501</name>
</gene>
<dbReference type="InterPro" id="IPR051798">
    <property type="entry name" value="Class-II_PLP-Dep_Aminotrans"/>
</dbReference>
<organism evidence="7 8">
    <name type="scientific">Corynebacterium spheniscorum</name>
    <dbReference type="NCBI Taxonomy" id="185761"/>
    <lineage>
        <taxon>Bacteria</taxon>
        <taxon>Bacillati</taxon>
        <taxon>Actinomycetota</taxon>
        <taxon>Actinomycetes</taxon>
        <taxon>Mycobacteriales</taxon>
        <taxon>Corynebacteriaceae</taxon>
        <taxon>Corynebacterium</taxon>
    </lineage>
</organism>
<dbReference type="EC" id="4.4.1.13" evidence="2"/>
<dbReference type="CDD" id="cd00609">
    <property type="entry name" value="AAT_like"/>
    <property type="match status" value="1"/>
</dbReference>
<dbReference type="InterPro" id="IPR015421">
    <property type="entry name" value="PyrdxlP-dep_Trfase_major"/>
</dbReference>
<name>A0A1I2QT33_9CORY</name>
<reference evidence="7 8" key="1">
    <citation type="submission" date="2016-10" db="EMBL/GenBank/DDBJ databases">
        <authorList>
            <person name="de Groot N.N."/>
        </authorList>
    </citation>
    <scope>NUCLEOTIDE SEQUENCE [LARGE SCALE GENOMIC DNA]</scope>
    <source>
        <strain>J11</strain>
        <strain evidence="8">PG 39</strain>
    </source>
</reference>
<dbReference type="AlphaFoldDB" id="A0A1I2QT33"/>
<evidence type="ECO:0000256" key="3">
    <source>
        <dbReference type="ARBA" id="ARBA00022898"/>
    </source>
</evidence>
<dbReference type="InterPro" id="IPR004839">
    <property type="entry name" value="Aminotransferase_I/II_large"/>
</dbReference>
<dbReference type="Proteomes" id="UP000199065">
    <property type="component" value="Unassembled WGS sequence"/>
</dbReference>
<dbReference type="PANTHER" id="PTHR43525:SF2">
    <property type="entry name" value="CYSTATHIONINE BETA-LYASE-RELATED"/>
    <property type="match status" value="1"/>
</dbReference>
<dbReference type="InterPro" id="IPR015424">
    <property type="entry name" value="PyrdxlP-dep_Trfase"/>
</dbReference>
<evidence type="ECO:0000259" key="6">
    <source>
        <dbReference type="Pfam" id="PF00155"/>
    </source>
</evidence>
<feature type="domain" description="Aminotransferase class I/classII large" evidence="6">
    <location>
        <begin position="30"/>
        <end position="367"/>
    </location>
</feature>
<comment type="similarity">
    <text evidence="5">Belongs to the class-II pyridoxal-phosphate-dependent aminotransferase family. MalY/PatB cystathionine beta-lyase subfamily.</text>
</comment>
<keyword evidence="4 7" id="KW-0456">Lyase</keyword>
<dbReference type="Gene3D" id="3.40.640.10">
    <property type="entry name" value="Type I PLP-dependent aspartate aminotransferase-like (Major domain)"/>
    <property type="match status" value="1"/>
</dbReference>
<accession>A0A1I2QT33</accession>
<evidence type="ECO:0000256" key="1">
    <source>
        <dbReference type="ARBA" id="ARBA00001933"/>
    </source>
</evidence>
<dbReference type="RefSeq" id="WP_092284069.1">
    <property type="nucleotide sequence ID" value="NZ_FOPJ01000002.1"/>
</dbReference>
<dbReference type="GO" id="GO:0030170">
    <property type="term" value="F:pyridoxal phosphate binding"/>
    <property type="evidence" value="ECO:0007669"/>
    <property type="project" value="InterPro"/>
</dbReference>
<evidence type="ECO:0000256" key="2">
    <source>
        <dbReference type="ARBA" id="ARBA00012224"/>
    </source>
</evidence>
<dbReference type="OrthoDB" id="3224382at2"/>
<dbReference type="InterPro" id="IPR015422">
    <property type="entry name" value="PyrdxlP-dep_Trfase_small"/>
</dbReference>
<evidence type="ECO:0000313" key="8">
    <source>
        <dbReference type="Proteomes" id="UP000199065"/>
    </source>
</evidence>
<evidence type="ECO:0000256" key="5">
    <source>
        <dbReference type="ARBA" id="ARBA00037974"/>
    </source>
</evidence>
<sequence length="376" mass="42071">MKVPCVDQLRARRTKKWMAFEDDVLPFWIAESDFSTCPEVKDAIRQAVEDESFGYPPPPVDLQPAVADFYQRHYGWRPNPEWIAAIPDVVRGLFLGIEYFTRPGSGVVVPVPTYPPFLMLPKATKRETHLISAEGGIDPKAVEAEFTRGAGALLLCSPFNPLGFMLERETLVELAEIADRYDARILVDEIHAPLTYDRPHLCAASVSDTAAKVCITVTATSKAWNIAGLKCAQLIFSNEADVQRWEELPLLIREGVSTIGQIAATACYTEGDEFLKQQIPQLRSLRDYICEELPKAVPGLKVNKPEATYLAWLDFQDTPLAEDPARLLLEHGRIALNDGRDFGEPGVSHARFNFATSREILDEACERMARAYRHLA</sequence>
<protein>
    <recommendedName>
        <fullName evidence="2">cysteine-S-conjugate beta-lyase</fullName>
        <ecNumber evidence="2">4.4.1.13</ecNumber>
    </recommendedName>
</protein>
<dbReference type="SUPFAM" id="SSF53383">
    <property type="entry name" value="PLP-dependent transferases"/>
    <property type="match status" value="1"/>
</dbReference>
<dbReference type="EMBL" id="FOPJ01000002">
    <property type="protein sequence ID" value="SFG28791.1"/>
    <property type="molecule type" value="Genomic_DNA"/>
</dbReference>
<evidence type="ECO:0000256" key="4">
    <source>
        <dbReference type="ARBA" id="ARBA00023239"/>
    </source>
</evidence>
<dbReference type="PANTHER" id="PTHR43525">
    <property type="entry name" value="PROTEIN MALY"/>
    <property type="match status" value="1"/>
</dbReference>
<dbReference type="STRING" id="185761.SAMN05660282_00501"/>
<evidence type="ECO:0000313" key="7">
    <source>
        <dbReference type="EMBL" id="SFG28791.1"/>
    </source>
</evidence>
<proteinExistence type="inferred from homology"/>